<organism evidence="7 8">
    <name type="scientific">Desmophyllum pertusum</name>
    <dbReference type="NCBI Taxonomy" id="174260"/>
    <lineage>
        <taxon>Eukaryota</taxon>
        <taxon>Metazoa</taxon>
        <taxon>Cnidaria</taxon>
        <taxon>Anthozoa</taxon>
        <taxon>Hexacorallia</taxon>
        <taxon>Scleractinia</taxon>
        <taxon>Caryophylliina</taxon>
        <taxon>Caryophylliidae</taxon>
        <taxon>Desmophyllum</taxon>
    </lineage>
</organism>
<accession>A0A9W9ZMQ1</accession>
<dbReference type="Proteomes" id="UP001163046">
    <property type="component" value="Unassembled WGS sequence"/>
</dbReference>
<dbReference type="EMBL" id="MU825895">
    <property type="protein sequence ID" value="KAJ7383693.1"/>
    <property type="molecule type" value="Genomic_DNA"/>
</dbReference>
<dbReference type="GO" id="GO:0035556">
    <property type="term" value="P:intracellular signal transduction"/>
    <property type="evidence" value="ECO:0007669"/>
    <property type="project" value="TreeGrafter"/>
</dbReference>
<feature type="domain" description="Protein kinase" evidence="6">
    <location>
        <begin position="83"/>
        <end position="181"/>
    </location>
</feature>
<evidence type="ECO:0000256" key="4">
    <source>
        <dbReference type="ARBA" id="ARBA00022777"/>
    </source>
</evidence>
<dbReference type="PANTHER" id="PTHR24342:SF20">
    <property type="entry name" value="MYOSIN LIGHT CHAIN KINASE, SMOOTH MUSCLE"/>
    <property type="match status" value="1"/>
</dbReference>
<dbReference type="GO" id="GO:0005524">
    <property type="term" value="F:ATP binding"/>
    <property type="evidence" value="ECO:0007669"/>
    <property type="project" value="UniProtKB-KW"/>
</dbReference>
<evidence type="ECO:0000256" key="1">
    <source>
        <dbReference type="ARBA" id="ARBA00022527"/>
    </source>
</evidence>
<keyword evidence="5" id="KW-0067">ATP-binding</keyword>
<dbReference type="SUPFAM" id="SSF56112">
    <property type="entry name" value="Protein kinase-like (PK-like)"/>
    <property type="match status" value="1"/>
</dbReference>
<name>A0A9W9ZMQ1_9CNID</name>
<keyword evidence="4" id="KW-0418">Kinase</keyword>
<protein>
    <recommendedName>
        <fullName evidence="6">Protein kinase domain-containing protein</fullName>
    </recommendedName>
</protein>
<dbReference type="InterPro" id="IPR011009">
    <property type="entry name" value="Kinase-like_dom_sf"/>
</dbReference>
<keyword evidence="2" id="KW-0808">Transferase</keyword>
<evidence type="ECO:0000313" key="8">
    <source>
        <dbReference type="Proteomes" id="UP001163046"/>
    </source>
</evidence>
<reference evidence="7" key="1">
    <citation type="submission" date="2023-01" db="EMBL/GenBank/DDBJ databases">
        <title>Genome assembly of the deep-sea coral Lophelia pertusa.</title>
        <authorList>
            <person name="Herrera S."/>
            <person name="Cordes E."/>
        </authorList>
    </citation>
    <scope>NUCLEOTIDE SEQUENCE</scope>
    <source>
        <strain evidence="7">USNM1676648</strain>
        <tissue evidence="7">Polyp</tissue>
    </source>
</reference>
<evidence type="ECO:0000256" key="5">
    <source>
        <dbReference type="ARBA" id="ARBA00022840"/>
    </source>
</evidence>
<evidence type="ECO:0000256" key="3">
    <source>
        <dbReference type="ARBA" id="ARBA00022741"/>
    </source>
</evidence>
<gene>
    <name evidence="7" type="ORF">OS493_026223</name>
</gene>
<dbReference type="GO" id="GO:0005634">
    <property type="term" value="C:nucleus"/>
    <property type="evidence" value="ECO:0007669"/>
    <property type="project" value="TreeGrafter"/>
</dbReference>
<proteinExistence type="predicted"/>
<evidence type="ECO:0000259" key="6">
    <source>
        <dbReference type="PROSITE" id="PS50011"/>
    </source>
</evidence>
<dbReference type="InterPro" id="IPR000719">
    <property type="entry name" value="Prot_kinase_dom"/>
</dbReference>
<keyword evidence="1" id="KW-0723">Serine/threonine-protein kinase</keyword>
<dbReference type="PROSITE" id="PS50011">
    <property type="entry name" value="PROTEIN_KINASE_DOM"/>
    <property type="match status" value="1"/>
</dbReference>
<keyword evidence="3" id="KW-0547">Nucleotide-binding</keyword>
<keyword evidence="8" id="KW-1185">Reference proteome</keyword>
<dbReference type="PANTHER" id="PTHR24342">
    <property type="entry name" value="SERINE/THREONINE-PROTEIN KINASE 17"/>
    <property type="match status" value="1"/>
</dbReference>
<dbReference type="AlphaFoldDB" id="A0A9W9ZMQ1"/>
<dbReference type="OrthoDB" id="10260894at2759"/>
<dbReference type="Pfam" id="PF00069">
    <property type="entry name" value="Pkinase"/>
    <property type="match status" value="1"/>
</dbReference>
<dbReference type="Gene3D" id="3.30.200.20">
    <property type="entry name" value="Phosphorylase Kinase, domain 1"/>
    <property type="match status" value="1"/>
</dbReference>
<sequence length="181" mass="21046">MFAAPSKSDETDEDDQEIDSSIEVPVFTKELHDVTASEHDTITLELKALDLRTMKRARSQKMKTNLFLKSFVEMREGDVQTYYCIEEEVGRGRFGVVKKCVELDTATRFCAKFHQSRPSQKEEFKREIDVMNVLHHPRIIRLQDAFEEPRQIILIMEYARGDDLFARIDGDSLPSLRPSKF</sequence>
<evidence type="ECO:0000256" key="2">
    <source>
        <dbReference type="ARBA" id="ARBA00022679"/>
    </source>
</evidence>
<dbReference type="GO" id="GO:0043065">
    <property type="term" value="P:positive regulation of apoptotic process"/>
    <property type="evidence" value="ECO:0007669"/>
    <property type="project" value="TreeGrafter"/>
</dbReference>
<evidence type="ECO:0000313" key="7">
    <source>
        <dbReference type="EMBL" id="KAJ7383693.1"/>
    </source>
</evidence>
<comment type="caution">
    <text evidence="7">The sequence shown here is derived from an EMBL/GenBank/DDBJ whole genome shotgun (WGS) entry which is preliminary data.</text>
</comment>
<dbReference type="GO" id="GO:0004674">
    <property type="term" value="F:protein serine/threonine kinase activity"/>
    <property type="evidence" value="ECO:0007669"/>
    <property type="project" value="UniProtKB-KW"/>
</dbReference>